<dbReference type="AlphaFoldDB" id="A0AA39NVW4"/>
<organism evidence="2 3">
    <name type="scientific">Armillaria novae-zelandiae</name>
    <dbReference type="NCBI Taxonomy" id="153914"/>
    <lineage>
        <taxon>Eukaryota</taxon>
        <taxon>Fungi</taxon>
        <taxon>Dikarya</taxon>
        <taxon>Basidiomycota</taxon>
        <taxon>Agaricomycotina</taxon>
        <taxon>Agaricomycetes</taxon>
        <taxon>Agaricomycetidae</taxon>
        <taxon>Agaricales</taxon>
        <taxon>Marasmiineae</taxon>
        <taxon>Physalacriaceae</taxon>
        <taxon>Armillaria</taxon>
    </lineage>
</organism>
<gene>
    <name evidence="2" type="ORF">IW261DRAFT_1570458</name>
</gene>
<sequence length="489" mass="54657">MSNSVEHQEQPSVVSTMNTSMPVEDHPLDLEQLHDYFRTSSIIDIPRLLKSFQAQDQTLHQTQLQVNELIEKNQLLVFVMPSKSDDKKASLMKVQCKYIMQFAKRCVSTIDPWVDDSNIFQARESADNGLILSPERYTSAESEKDALYAEVYAILKPEHEVLLRWNYGPARKRFIKCTSDGRSTFIGCIKNECFRNIFGSMIPSSLEKGFDVAKDPTCQRLLGYDAKKRTYSSLPPILWPDAMRDDNNWYIFRSETLMKILTATFFGLASLKEDTAIKKKPTNGILWGMNEITPGAITFAAIMAHFVLSGDEHFDKRGGRSQIQYAVDFKLYKSTIVKYFDKRHMKDTVAAFNQFVFQDRGLDRNSLPAEEGETIEIGNDFSGSSGSDEEPFEVQGVNDHFNSEFAPGPAPGPSNLAVEELVDSVGAVTLAESNAVDEVQPPIPAADQRGRGRGHGSKRQGRGKSRGAALASQPQAPPAPTRQSNRTAH</sequence>
<dbReference type="InterPro" id="IPR046521">
    <property type="entry name" value="DUF6698"/>
</dbReference>
<keyword evidence="3" id="KW-1185">Reference proteome</keyword>
<accession>A0AA39NVW4</accession>
<feature type="region of interest" description="Disordered" evidence="1">
    <location>
        <begin position="433"/>
        <end position="489"/>
    </location>
</feature>
<feature type="region of interest" description="Disordered" evidence="1">
    <location>
        <begin position="1"/>
        <end position="20"/>
    </location>
</feature>
<dbReference type="Proteomes" id="UP001175227">
    <property type="component" value="Unassembled WGS sequence"/>
</dbReference>
<dbReference type="EMBL" id="JAUEPR010000037">
    <property type="protein sequence ID" value="KAK0472862.1"/>
    <property type="molecule type" value="Genomic_DNA"/>
</dbReference>
<proteinExistence type="predicted"/>
<comment type="caution">
    <text evidence="2">The sequence shown here is derived from an EMBL/GenBank/DDBJ whole genome shotgun (WGS) entry which is preliminary data.</text>
</comment>
<dbReference type="Pfam" id="PF20414">
    <property type="entry name" value="DUF6698"/>
    <property type="match status" value="1"/>
</dbReference>
<evidence type="ECO:0000313" key="2">
    <source>
        <dbReference type="EMBL" id="KAK0472862.1"/>
    </source>
</evidence>
<evidence type="ECO:0000256" key="1">
    <source>
        <dbReference type="SAM" id="MobiDB-lite"/>
    </source>
</evidence>
<protein>
    <submittedName>
        <fullName evidence="2">Uncharacterized protein</fullName>
    </submittedName>
</protein>
<name>A0AA39NVW4_9AGAR</name>
<feature type="compositionally biased region" description="Basic residues" evidence="1">
    <location>
        <begin position="451"/>
        <end position="465"/>
    </location>
</feature>
<reference evidence="2" key="1">
    <citation type="submission" date="2023-06" db="EMBL/GenBank/DDBJ databases">
        <authorList>
            <consortium name="Lawrence Berkeley National Laboratory"/>
            <person name="Ahrendt S."/>
            <person name="Sahu N."/>
            <person name="Indic B."/>
            <person name="Wong-Bajracharya J."/>
            <person name="Merenyi Z."/>
            <person name="Ke H.-M."/>
            <person name="Monk M."/>
            <person name="Kocsube S."/>
            <person name="Drula E."/>
            <person name="Lipzen A."/>
            <person name="Balint B."/>
            <person name="Henrissat B."/>
            <person name="Andreopoulos B."/>
            <person name="Martin F.M."/>
            <person name="Harder C.B."/>
            <person name="Rigling D."/>
            <person name="Ford K.L."/>
            <person name="Foster G.D."/>
            <person name="Pangilinan J."/>
            <person name="Papanicolaou A."/>
            <person name="Barry K."/>
            <person name="LaButti K."/>
            <person name="Viragh M."/>
            <person name="Koriabine M."/>
            <person name="Yan M."/>
            <person name="Riley R."/>
            <person name="Champramary S."/>
            <person name="Plett K.L."/>
            <person name="Tsai I.J."/>
            <person name="Slot J."/>
            <person name="Sipos G."/>
            <person name="Plett J."/>
            <person name="Nagy L.G."/>
            <person name="Grigoriev I.V."/>
        </authorList>
    </citation>
    <scope>NUCLEOTIDE SEQUENCE</scope>
    <source>
        <strain evidence="2">ICMP 16352</strain>
    </source>
</reference>
<evidence type="ECO:0000313" key="3">
    <source>
        <dbReference type="Proteomes" id="UP001175227"/>
    </source>
</evidence>